<protein>
    <recommendedName>
        <fullName evidence="3">Reverse transcriptase/retrotransposon-derived protein RNase H-like domain-containing protein</fullName>
    </recommendedName>
</protein>
<dbReference type="Proteomes" id="UP000257109">
    <property type="component" value="Unassembled WGS sequence"/>
</dbReference>
<dbReference type="EMBL" id="QJKJ01012754">
    <property type="protein sequence ID" value="RDX67963.1"/>
    <property type="molecule type" value="Genomic_DNA"/>
</dbReference>
<evidence type="ECO:0000313" key="2">
    <source>
        <dbReference type="Proteomes" id="UP000257109"/>
    </source>
</evidence>
<reference evidence="1" key="1">
    <citation type="submission" date="2018-05" db="EMBL/GenBank/DDBJ databases">
        <title>Draft genome of Mucuna pruriens seed.</title>
        <authorList>
            <person name="Nnadi N.E."/>
            <person name="Vos R."/>
            <person name="Hasami M.H."/>
            <person name="Devisetty U.K."/>
            <person name="Aguiy J.C."/>
        </authorList>
    </citation>
    <scope>NUCLEOTIDE SEQUENCE [LARGE SCALE GENOMIC DNA]</scope>
    <source>
        <strain evidence="1">JCA_2017</strain>
    </source>
</reference>
<dbReference type="AlphaFoldDB" id="A0A371EPH9"/>
<comment type="caution">
    <text evidence="1">The sequence shown here is derived from an EMBL/GenBank/DDBJ whole genome shotgun (WGS) entry which is preliminary data.</text>
</comment>
<accession>A0A371EPH9</accession>
<sequence length="67" mass="7604">MTLHGNRGDCAQPLGIKRFIKNFSKTALPLSKLLQKDVEFVFKKECIQAFEELKTRLTSTPILQAPN</sequence>
<dbReference type="Gene3D" id="3.30.70.270">
    <property type="match status" value="1"/>
</dbReference>
<name>A0A371EPH9_MUCPR</name>
<dbReference type="SUPFAM" id="SSF56672">
    <property type="entry name" value="DNA/RNA polymerases"/>
    <property type="match status" value="1"/>
</dbReference>
<dbReference type="InterPro" id="IPR043502">
    <property type="entry name" value="DNA/RNA_pol_sf"/>
</dbReference>
<evidence type="ECO:0008006" key="3">
    <source>
        <dbReference type="Google" id="ProtNLM"/>
    </source>
</evidence>
<dbReference type="InterPro" id="IPR043128">
    <property type="entry name" value="Rev_trsase/Diguanyl_cyclase"/>
</dbReference>
<proteinExistence type="predicted"/>
<gene>
    <name evidence="1" type="ORF">CR513_53103</name>
</gene>
<dbReference type="OrthoDB" id="2020560at2759"/>
<keyword evidence="2" id="KW-1185">Reference proteome</keyword>
<evidence type="ECO:0000313" key="1">
    <source>
        <dbReference type="EMBL" id="RDX67963.1"/>
    </source>
</evidence>
<organism evidence="1 2">
    <name type="scientific">Mucuna pruriens</name>
    <name type="common">Velvet bean</name>
    <name type="synonym">Dolichos pruriens</name>
    <dbReference type="NCBI Taxonomy" id="157652"/>
    <lineage>
        <taxon>Eukaryota</taxon>
        <taxon>Viridiplantae</taxon>
        <taxon>Streptophyta</taxon>
        <taxon>Embryophyta</taxon>
        <taxon>Tracheophyta</taxon>
        <taxon>Spermatophyta</taxon>
        <taxon>Magnoliopsida</taxon>
        <taxon>eudicotyledons</taxon>
        <taxon>Gunneridae</taxon>
        <taxon>Pentapetalae</taxon>
        <taxon>rosids</taxon>
        <taxon>fabids</taxon>
        <taxon>Fabales</taxon>
        <taxon>Fabaceae</taxon>
        <taxon>Papilionoideae</taxon>
        <taxon>50 kb inversion clade</taxon>
        <taxon>NPAAA clade</taxon>
        <taxon>indigoferoid/millettioid clade</taxon>
        <taxon>Phaseoleae</taxon>
        <taxon>Mucuna</taxon>
    </lineage>
</organism>
<feature type="non-terminal residue" evidence="1">
    <location>
        <position position="1"/>
    </location>
</feature>